<accession>A0A8J4CJR0</accession>
<evidence type="ECO:0000313" key="4">
    <source>
        <dbReference type="Proteomes" id="UP000747110"/>
    </source>
</evidence>
<dbReference type="EMBL" id="BNCP01000029">
    <property type="protein sequence ID" value="GIL84467.1"/>
    <property type="molecule type" value="Genomic_DNA"/>
</dbReference>
<feature type="region of interest" description="Disordered" evidence="2">
    <location>
        <begin position="262"/>
        <end position="283"/>
    </location>
</feature>
<dbReference type="OrthoDB" id="533401at2759"/>
<evidence type="ECO:0000256" key="1">
    <source>
        <dbReference type="SAM" id="Coils"/>
    </source>
</evidence>
<organism evidence="3 4">
    <name type="scientific">Volvox reticuliferus</name>
    <dbReference type="NCBI Taxonomy" id="1737510"/>
    <lineage>
        <taxon>Eukaryota</taxon>
        <taxon>Viridiplantae</taxon>
        <taxon>Chlorophyta</taxon>
        <taxon>core chlorophytes</taxon>
        <taxon>Chlorophyceae</taxon>
        <taxon>CS clade</taxon>
        <taxon>Chlamydomonadales</taxon>
        <taxon>Volvocaceae</taxon>
        <taxon>Volvox</taxon>
    </lineage>
</organism>
<feature type="coiled-coil region" evidence="1">
    <location>
        <begin position="477"/>
        <end position="534"/>
    </location>
</feature>
<sequence length="546" mass="58695">MLPVLHRPASSMFGERNVLSQPTSPNSTLRTEPSAPAPKRSGLGTGVLSGPPSTAHSQTSLTGLSQFQISHENTLRKNRNHFIGQTEQFSIDYHAAHDKSLAELPVLQEQHQLEVEEYQNALEEVVSRHVARIAQLRQDYSLMVKEASRRHMELQQRRFAGAKVEVPQSVALQPPSLPPLSPPVPSISSVPSLPLPGKSGAAAAAAASAAAAAAAAQEQAQSHSLGQVHPNAYLKTLDNGAASAMATYSTRPPATPNGISTLTLASTPPPPGRVTTPPDPNARGSDFHRLEAMHEKYMSRTRSLHEQGLASRINEVASWAQTFAACMGALAQHQSSSLAHLASCVEEAEAWHAQQRSALCTAHEEIMAEAERLGRQLEIQQSSAASKLSGLLASFLERVLPTGEVGLAEAQAAYTRSAANLRNEHIAALEATESALRALVPRHSAMRQHMAAAYSAGLAAHEAAMAAAGGHYDSRSIPELRRQYEEAEARHRDALAAIRADHLKGLAASREGWMGEAAALLEEYRARMQELKSQFVLTYEVDVTEV</sequence>
<feature type="region of interest" description="Disordered" evidence="2">
    <location>
        <begin position="1"/>
        <end position="60"/>
    </location>
</feature>
<feature type="compositionally biased region" description="Pro residues" evidence="2">
    <location>
        <begin position="267"/>
        <end position="280"/>
    </location>
</feature>
<comment type="caution">
    <text evidence="3">The sequence shown here is derived from an EMBL/GenBank/DDBJ whole genome shotgun (WGS) entry which is preliminary data.</text>
</comment>
<keyword evidence="4" id="KW-1185">Reference proteome</keyword>
<evidence type="ECO:0000256" key="2">
    <source>
        <dbReference type="SAM" id="MobiDB-lite"/>
    </source>
</evidence>
<feature type="compositionally biased region" description="Polar residues" evidence="2">
    <location>
        <begin position="18"/>
        <end position="31"/>
    </location>
</feature>
<feature type="compositionally biased region" description="Polar residues" evidence="2">
    <location>
        <begin position="51"/>
        <end position="60"/>
    </location>
</feature>
<feature type="coiled-coil region" evidence="1">
    <location>
        <begin position="108"/>
        <end position="157"/>
    </location>
</feature>
<keyword evidence="1" id="KW-0175">Coiled coil</keyword>
<gene>
    <name evidence="3" type="ORF">Vretifemale_13082</name>
</gene>
<dbReference type="AlphaFoldDB" id="A0A8J4CJR0"/>
<reference evidence="3" key="1">
    <citation type="journal article" date="2021" name="Proc. Natl. Acad. Sci. U.S.A.">
        <title>Three genomes in the algal genus Volvox reveal the fate of a haploid sex-determining region after a transition to homothallism.</title>
        <authorList>
            <person name="Yamamoto K."/>
            <person name="Hamaji T."/>
            <person name="Kawai-Toyooka H."/>
            <person name="Matsuzaki R."/>
            <person name="Takahashi F."/>
            <person name="Nishimura Y."/>
            <person name="Kawachi M."/>
            <person name="Noguchi H."/>
            <person name="Minakuchi Y."/>
            <person name="Umen J.G."/>
            <person name="Toyoda A."/>
            <person name="Nozaki H."/>
        </authorList>
    </citation>
    <scope>NUCLEOTIDE SEQUENCE</scope>
    <source>
        <strain evidence="3">NIES-3786</strain>
    </source>
</reference>
<dbReference type="Proteomes" id="UP000747110">
    <property type="component" value="Unassembled WGS sequence"/>
</dbReference>
<proteinExistence type="predicted"/>
<name>A0A8J4CJR0_9CHLO</name>
<protein>
    <submittedName>
        <fullName evidence="3">Uncharacterized protein</fullName>
    </submittedName>
</protein>
<evidence type="ECO:0000313" key="3">
    <source>
        <dbReference type="EMBL" id="GIL84467.1"/>
    </source>
</evidence>